<dbReference type="GO" id="GO:0003677">
    <property type="term" value="F:DNA binding"/>
    <property type="evidence" value="ECO:0007669"/>
    <property type="project" value="UniProtKB-KW"/>
</dbReference>
<organism evidence="3 4">
    <name type="scientific">Exocentrus adspersus</name>
    <dbReference type="NCBI Taxonomy" id="1586481"/>
    <lineage>
        <taxon>Eukaryota</taxon>
        <taxon>Metazoa</taxon>
        <taxon>Ecdysozoa</taxon>
        <taxon>Arthropoda</taxon>
        <taxon>Hexapoda</taxon>
        <taxon>Insecta</taxon>
        <taxon>Pterygota</taxon>
        <taxon>Neoptera</taxon>
        <taxon>Endopterygota</taxon>
        <taxon>Coleoptera</taxon>
        <taxon>Polyphaga</taxon>
        <taxon>Cucujiformia</taxon>
        <taxon>Chrysomeloidea</taxon>
        <taxon>Cerambycidae</taxon>
        <taxon>Lamiinae</taxon>
        <taxon>Acanthocinini</taxon>
        <taxon>Exocentrus</taxon>
    </lineage>
</organism>
<evidence type="ECO:0000256" key="1">
    <source>
        <dbReference type="RuleBase" id="RU365029"/>
    </source>
</evidence>
<protein>
    <recommendedName>
        <fullName evidence="1">DNA polymerase epsilon catalytic subunit</fullName>
        <ecNumber evidence="1">2.7.7.7</ecNumber>
    </recommendedName>
</protein>
<proteinExistence type="inferred from homology"/>
<keyword evidence="1" id="KW-0539">Nucleus</keyword>
<keyword evidence="1" id="KW-0408">Iron</keyword>
<reference evidence="3 4" key="1">
    <citation type="journal article" date="2023" name="Insect Mol. Biol.">
        <title>Genome sequencing provides insights into the evolution of gene families encoding plant cell wall-degrading enzymes in longhorned beetles.</title>
        <authorList>
            <person name="Shin N.R."/>
            <person name="Okamura Y."/>
            <person name="Kirsch R."/>
            <person name="Pauchet Y."/>
        </authorList>
    </citation>
    <scope>NUCLEOTIDE SEQUENCE [LARGE SCALE GENOMIC DNA]</scope>
    <source>
        <strain evidence="3">EAD_L_NR</strain>
    </source>
</reference>
<sequence length="131" mass="15215">MNILVAEFKRLGCTIIYANFNKIVVCSKRKSVEDALANIEFVVSSIKNKELFHSLEITYRQCWEQLIWLDIANFGGIQGKLPENMQLDSQNEEVDDEDSDNNDEYVMSQRIKSTFNLKNEVCQTLEVVIRF</sequence>
<comment type="function">
    <text evidence="1">DNA polymerase II participates in chromosomal DNA replication.</text>
</comment>
<evidence type="ECO:0000313" key="4">
    <source>
        <dbReference type="Proteomes" id="UP001159042"/>
    </source>
</evidence>
<keyword evidence="1" id="KW-0808">Transferase</keyword>
<gene>
    <name evidence="3" type="ORF">NQ315_012533</name>
</gene>
<keyword evidence="1" id="KW-0479">Metal-binding</keyword>
<comment type="catalytic activity">
    <reaction evidence="1">
        <text>DNA(n) + a 2'-deoxyribonucleoside 5'-triphosphate = DNA(n+1) + diphosphate</text>
        <dbReference type="Rhea" id="RHEA:22508"/>
        <dbReference type="Rhea" id="RHEA-COMP:17339"/>
        <dbReference type="Rhea" id="RHEA-COMP:17340"/>
        <dbReference type="ChEBI" id="CHEBI:33019"/>
        <dbReference type="ChEBI" id="CHEBI:61560"/>
        <dbReference type="ChEBI" id="CHEBI:173112"/>
        <dbReference type="EC" id="2.7.7.7"/>
    </reaction>
</comment>
<dbReference type="GO" id="GO:0003887">
    <property type="term" value="F:DNA-directed DNA polymerase activity"/>
    <property type="evidence" value="ECO:0007669"/>
    <property type="project" value="UniProtKB-KW"/>
</dbReference>
<dbReference type="EC" id="2.7.7.7" evidence="1"/>
<evidence type="ECO:0000259" key="2">
    <source>
        <dbReference type="Pfam" id="PF08490"/>
    </source>
</evidence>
<dbReference type="GO" id="GO:0051539">
    <property type="term" value="F:4 iron, 4 sulfur cluster binding"/>
    <property type="evidence" value="ECO:0007669"/>
    <property type="project" value="UniProtKB-KW"/>
</dbReference>
<keyword evidence="1" id="KW-0004">4Fe-4S</keyword>
<comment type="similarity">
    <text evidence="1">Belongs to the DNA polymerase type-B family.</text>
</comment>
<dbReference type="GO" id="GO:0000278">
    <property type="term" value="P:mitotic cell cycle"/>
    <property type="evidence" value="ECO:0007669"/>
    <property type="project" value="TreeGrafter"/>
</dbReference>
<dbReference type="GO" id="GO:0008310">
    <property type="term" value="F:single-stranded DNA 3'-5' DNA exonuclease activity"/>
    <property type="evidence" value="ECO:0007669"/>
    <property type="project" value="TreeGrafter"/>
</dbReference>
<keyword evidence="1" id="KW-0239">DNA-directed DNA polymerase</keyword>
<evidence type="ECO:0000313" key="3">
    <source>
        <dbReference type="EMBL" id="KAJ8911867.1"/>
    </source>
</evidence>
<keyword evidence="1" id="KW-0548">Nucleotidyltransferase</keyword>
<dbReference type="GO" id="GO:0006287">
    <property type="term" value="P:base-excision repair, gap-filling"/>
    <property type="evidence" value="ECO:0007669"/>
    <property type="project" value="TreeGrafter"/>
</dbReference>
<keyword evidence="1" id="KW-0235">DNA replication</keyword>
<dbReference type="Pfam" id="PF08490">
    <property type="entry name" value="DUF1744"/>
    <property type="match status" value="1"/>
</dbReference>
<accession>A0AAV8VCF0</accession>
<dbReference type="AlphaFoldDB" id="A0AAV8VCF0"/>
<dbReference type="GO" id="GO:0008270">
    <property type="term" value="F:zinc ion binding"/>
    <property type="evidence" value="ECO:0007669"/>
    <property type="project" value="UniProtKB-KW"/>
</dbReference>
<feature type="domain" description="DNA polymerase epsilon catalytic subunit A C-terminal" evidence="2">
    <location>
        <begin position="3"/>
        <end position="77"/>
    </location>
</feature>
<dbReference type="EMBL" id="JANEYG010000158">
    <property type="protein sequence ID" value="KAJ8911867.1"/>
    <property type="molecule type" value="Genomic_DNA"/>
</dbReference>
<keyword evidence="1" id="KW-0863">Zinc-finger</keyword>
<comment type="caution">
    <text evidence="3">The sequence shown here is derived from an EMBL/GenBank/DDBJ whole genome shotgun (WGS) entry which is preliminary data.</text>
</comment>
<keyword evidence="1" id="KW-0862">Zinc</keyword>
<keyword evidence="4" id="KW-1185">Reference proteome</keyword>
<dbReference type="GO" id="GO:0045004">
    <property type="term" value="P:DNA replication proofreading"/>
    <property type="evidence" value="ECO:0007669"/>
    <property type="project" value="TreeGrafter"/>
</dbReference>
<dbReference type="PANTHER" id="PTHR10670:SF0">
    <property type="entry name" value="DNA POLYMERASE EPSILON CATALYTIC SUBUNIT A"/>
    <property type="match status" value="1"/>
</dbReference>
<dbReference type="PANTHER" id="PTHR10670">
    <property type="entry name" value="DNA POLYMERASE EPSILON CATALYTIC SUBUNIT A"/>
    <property type="match status" value="1"/>
</dbReference>
<dbReference type="InterPro" id="IPR029703">
    <property type="entry name" value="POL2"/>
</dbReference>
<comment type="cofactor">
    <cofactor evidence="1">
        <name>[4Fe-4S] cluster</name>
        <dbReference type="ChEBI" id="CHEBI:49883"/>
    </cofactor>
</comment>
<comment type="subcellular location">
    <subcellularLocation>
        <location evidence="1">Nucleus</location>
    </subcellularLocation>
</comment>
<dbReference type="GO" id="GO:0008622">
    <property type="term" value="C:epsilon DNA polymerase complex"/>
    <property type="evidence" value="ECO:0007669"/>
    <property type="project" value="InterPro"/>
</dbReference>
<name>A0AAV8VCF0_9CUCU</name>
<dbReference type="InterPro" id="IPR013697">
    <property type="entry name" value="DNA_pol_e_suA_C"/>
</dbReference>
<keyword evidence="1" id="KW-0238">DNA-binding</keyword>
<dbReference type="Proteomes" id="UP001159042">
    <property type="component" value="Unassembled WGS sequence"/>
</dbReference>
<dbReference type="GO" id="GO:0006272">
    <property type="term" value="P:leading strand elongation"/>
    <property type="evidence" value="ECO:0007669"/>
    <property type="project" value="TreeGrafter"/>
</dbReference>
<keyword evidence="1" id="KW-0411">Iron-sulfur</keyword>
<dbReference type="GO" id="GO:0006297">
    <property type="term" value="P:nucleotide-excision repair, DNA gap filling"/>
    <property type="evidence" value="ECO:0007669"/>
    <property type="project" value="TreeGrafter"/>
</dbReference>